<evidence type="ECO:0000256" key="1">
    <source>
        <dbReference type="ARBA" id="ARBA00007626"/>
    </source>
</evidence>
<keyword evidence="2" id="KW-0677">Repeat</keyword>
<dbReference type="NCBIfam" id="TIGR00756">
    <property type="entry name" value="PPR"/>
    <property type="match status" value="2"/>
</dbReference>
<evidence type="ECO:0000313" key="5">
    <source>
        <dbReference type="EMBL" id="KAL1226409.1"/>
    </source>
</evidence>
<evidence type="ECO:0000313" key="6">
    <source>
        <dbReference type="Proteomes" id="UP001558713"/>
    </source>
</evidence>
<sequence>MCKAGKVEDGWDLFCSLSLKGVKPNVVTYNIMLSGFCRKGLKEEADALLRKLKEDEILPDSGTLIRARFRDGNKTASAELIKEMRSCGFEGDASTIALVTNMLHNGRLEKIFLHMLS</sequence>
<dbReference type="InterPro" id="IPR011990">
    <property type="entry name" value="TPR-like_helical_dom_sf"/>
</dbReference>
<comment type="similarity">
    <text evidence="1">Belongs to the PPR family. P subfamily.</text>
</comment>
<feature type="repeat" description="PPR" evidence="3">
    <location>
        <begin position="25"/>
        <end position="59"/>
    </location>
</feature>
<evidence type="ECO:0000256" key="3">
    <source>
        <dbReference type="PROSITE-ProRule" id="PRU00708"/>
    </source>
</evidence>
<evidence type="ECO:0000256" key="2">
    <source>
        <dbReference type="ARBA" id="ARBA00022737"/>
    </source>
</evidence>
<proteinExistence type="inferred from homology"/>
<name>A0ABD1AV93_CARAN</name>
<dbReference type="EMBL" id="JBANAX010000003">
    <property type="protein sequence ID" value="KAL1226409.1"/>
    <property type="molecule type" value="Genomic_DNA"/>
</dbReference>
<gene>
    <name evidence="4" type="ORF">V5N11_001760</name>
    <name evidence="5" type="ORF">V5N11_005331</name>
</gene>
<dbReference type="AlphaFoldDB" id="A0ABD1AV93"/>
<dbReference type="Gene3D" id="1.25.40.10">
    <property type="entry name" value="Tetratricopeptide repeat domain"/>
    <property type="match status" value="1"/>
</dbReference>
<dbReference type="Proteomes" id="UP001558713">
    <property type="component" value="Unassembled WGS sequence"/>
</dbReference>
<evidence type="ECO:0000313" key="4">
    <source>
        <dbReference type="EMBL" id="KAL1203665.1"/>
    </source>
</evidence>
<protein>
    <submittedName>
        <fullName evidence="4">Pentatricopeptide repeat-containing protein</fullName>
    </submittedName>
</protein>
<dbReference type="EMBL" id="JBANAX010000553">
    <property type="protein sequence ID" value="KAL1203665.1"/>
    <property type="molecule type" value="Genomic_DNA"/>
</dbReference>
<dbReference type="PANTHER" id="PTHR47932">
    <property type="entry name" value="ATPASE EXPRESSION PROTEIN 3"/>
    <property type="match status" value="1"/>
</dbReference>
<dbReference type="PANTHER" id="PTHR47932:SF63">
    <property type="entry name" value="OS08G0290000 PROTEIN"/>
    <property type="match status" value="1"/>
</dbReference>
<dbReference type="InterPro" id="IPR002885">
    <property type="entry name" value="PPR_rpt"/>
</dbReference>
<comment type="caution">
    <text evidence="4">The sequence shown here is derived from an EMBL/GenBank/DDBJ whole genome shotgun (WGS) entry which is preliminary data.</text>
</comment>
<dbReference type="PROSITE" id="PS51375">
    <property type="entry name" value="PPR"/>
    <property type="match status" value="1"/>
</dbReference>
<dbReference type="Pfam" id="PF13041">
    <property type="entry name" value="PPR_2"/>
    <property type="match status" value="1"/>
</dbReference>
<accession>A0ABD1AV93</accession>
<reference evidence="4 6" key="1">
    <citation type="submission" date="2024-04" db="EMBL/GenBank/DDBJ databases">
        <title>Genome assembly C_amara_ONT_v2.</title>
        <authorList>
            <person name="Yant L."/>
            <person name="Moore C."/>
            <person name="Slenker M."/>
        </authorList>
    </citation>
    <scope>NUCLEOTIDE SEQUENCE [LARGE SCALE GENOMIC DNA]</scope>
    <source>
        <tissue evidence="4">Leaf</tissue>
    </source>
</reference>
<keyword evidence="6" id="KW-1185">Reference proteome</keyword>
<organism evidence="4 6">
    <name type="scientific">Cardamine amara subsp. amara</name>
    <dbReference type="NCBI Taxonomy" id="228776"/>
    <lineage>
        <taxon>Eukaryota</taxon>
        <taxon>Viridiplantae</taxon>
        <taxon>Streptophyta</taxon>
        <taxon>Embryophyta</taxon>
        <taxon>Tracheophyta</taxon>
        <taxon>Spermatophyta</taxon>
        <taxon>Magnoliopsida</taxon>
        <taxon>eudicotyledons</taxon>
        <taxon>Gunneridae</taxon>
        <taxon>Pentapetalae</taxon>
        <taxon>rosids</taxon>
        <taxon>malvids</taxon>
        <taxon>Brassicales</taxon>
        <taxon>Brassicaceae</taxon>
        <taxon>Cardamineae</taxon>
        <taxon>Cardamine</taxon>
    </lineage>
</organism>